<dbReference type="InterPro" id="IPR050079">
    <property type="entry name" value="DEAD_box_RNA_helicase"/>
</dbReference>
<dbReference type="InterPro" id="IPR027417">
    <property type="entry name" value="P-loop_NTPase"/>
</dbReference>
<evidence type="ECO:0000256" key="3">
    <source>
        <dbReference type="ARBA" id="ARBA00022806"/>
    </source>
</evidence>
<name>A0A8S0UR91_OLEEU</name>
<dbReference type="GO" id="GO:0003724">
    <property type="term" value="F:RNA helicase activity"/>
    <property type="evidence" value="ECO:0007669"/>
    <property type="project" value="TreeGrafter"/>
</dbReference>
<evidence type="ECO:0000256" key="4">
    <source>
        <dbReference type="ARBA" id="ARBA00022840"/>
    </source>
</evidence>
<dbReference type="PANTHER" id="PTHR47959:SF8">
    <property type="entry name" value="RNA HELICASE"/>
    <property type="match status" value="1"/>
</dbReference>
<dbReference type="InterPro" id="IPR001650">
    <property type="entry name" value="Helicase_C-like"/>
</dbReference>
<evidence type="ECO:0000259" key="5">
    <source>
        <dbReference type="PROSITE" id="PS51194"/>
    </source>
</evidence>
<evidence type="ECO:0000256" key="1">
    <source>
        <dbReference type="ARBA" id="ARBA00022741"/>
    </source>
</evidence>
<dbReference type="Proteomes" id="UP000594638">
    <property type="component" value="Unassembled WGS sequence"/>
</dbReference>
<keyword evidence="2" id="KW-0378">Hydrolase</keyword>
<gene>
    <name evidence="6" type="ORF">OLEA9_A035951</name>
</gene>
<organism evidence="6 7">
    <name type="scientific">Olea europaea subsp. europaea</name>
    <dbReference type="NCBI Taxonomy" id="158383"/>
    <lineage>
        <taxon>Eukaryota</taxon>
        <taxon>Viridiplantae</taxon>
        <taxon>Streptophyta</taxon>
        <taxon>Embryophyta</taxon>
        <taxon>Tracheophyta</taxon>
        <taxon>Spermatophyta</taxon>
        <taxon>Magnoliopsida</taxon>
        <taxon>eudicotyledons</taxon>
        <taxon>Gunneridae</taxon>
        <taxon>Pentapetalae</taxon>
        <taxon>asterids</taxon>
        <taxon>lamiids</taxon>
        <taxon>Lamiales</taxon>
        <taxon>Oleaceae</taxon>
        <taxon>Oleeae</taxon>
        <taxon>Olea</taxon>
    </lineage>
</organism>
<dbReference type="CDD" id="cd18787">
    <property type="entry name" value="SF2_C_DEAD"/>
    <property type="match status" value="1"/>
</dbReference>
<evidence type="ECO:0000256" key="2">
    <source>
        <dbReference type="ARBA" id="ARBA00022801"/>
    </source>
</evidence>
<accession>A0A8S0UR91</accession>
<reference evidence="6 7" key="1">
    <citation type="submission" date="2019-12" db="EMBL/GenBank/DDBJ databases">
        <authorList>
            <person name="Alioto T."/>
            <person name="Alioto T."/>
            <person name="Gomez Garrido J."/>
        </authorList>
    </citation>
    <scope>NUCLEOTIDE SEQUENCE [LARGE SCALE GENOMIC DNA]</scope>
</reference>
<dbReference type="Gene3D" id="3.40.50.300">
    <property type="entry name" value="P-loop containing nucleotide triphosphate hydrolases"/>
    <property type="match status" value="1"/>
</dbReference>
<dbReference type="SMART" id="SM00490">
    <property type="entry name" value="HELICc"/>
    <property type="match status" value="1"/>
</dbReference>
<protein>
    <submittedName>
        <fullName evidence="6">DEAD-box ATP-dependent RNA helicase 29 isoform X2</fullName>
    </submittedName>
</protein>
<feature type="domain" description="Helicase C-terminal" evidence="5">
    <location>
        <begin position="1"/>
        <end position="143"/>
    </location>
</feature>
<keyword evidence="7" id="KW-1185">Reference proteome</keyword>
<keyword evidence="3 6" id="KW-0347">Helicase</keyword>
<dbReference type="GO" id="GO:0005829">
    <property type="term" value="C:cytosol"/>
    <property type="evidence" value="ECO:0007669"/>
    <property type="project" value="TreeGrafter"/>
</dbReference>
<dbReference type="PROSITE" id="PS51194">
    <property type="entry name" value="HELICASE_CTER"/>
    <property type="match status" value="1"/>
</dbReference>
<comment type="caution">
    <text evidence="6">The sequence shown here is derived from an EMBL/GenBank/DDBJ whole genome shotgun (WGS) entry which is preliminary data.</text>
</comment>
<sequence length="167" mass="18991">MIREQISSDQQTLVFVSTKYHVEFLNVLFREEGIEPSVCYRDMDQDARKIHISRFRARKTMLLIVTDVAARGIDIPLLDNVVNFDSLHKPKLFVHRGGRAARASRTGTAFSLVTSEDMPFLLDLHLFLSRPIRAAPTEEEVLQDMDGVMSEIDQAVANGKLFMGIFH</sequence>
<keyword evidence="4" id="KW-0067">ATP-binding</keyword>
<dbReference type="PANTHER" id="PTHR47959">
    <property type="entry name" value="ATP-DEPENDENT RNA HELICASE RHLE-RELATED"/>
    <property type="match status" value="1"/>
</dbReference>
<proteinExistence type="predicted"/>
<dbReference type="GO" id="GO:0016787">
    <property type="term" value="F:hydrolase activity"/>
    <property type="evidence" value="ECO:0007669"/>
    <property type="project" value="UniProtKB-KW"/>
</dbReference>
<evidence type="ECO:0000313" key="6">
    <source>
        <dbReference type="EMBL" id="CAA3020348.1"/>
    </source>
</evidence>
<dbReference type="Gramene" id="OE9A035951T1">
    <property type="protein sequence ID" value="OE9A035951C1"/>
    <property type="gene ID" value="OE9A035951"/>
</dbReference>
<dbReference type="AlphaFoldDB" id="A0A8S0UR91"/>
<evidence type="ECO:0000313" key="7">
    <source>
        <dbReference type="Proteomes" id="UP000594638"/>
    </source>
</evidence>
<dbReference type="SUPFAM" id="SSF52540">
    <property type="entry name" value="P-loop containing nucleoside triphosphate hydrolases"/>
    <property type="match status" value="1"/>
</dbReference>
<dbReference type="GO" id="GO:0005524">
    <property type="term" value="F:ATP binding"/>
    <property type="evidence" value="ECO:0007669"/>
    <property type="project" value="UniProtKB-KW"/>
</dbReference>
<dbReference type="EMBL" id="CACTIH010009037">
    <property type="protein sequence ID" value="CAA3020348.1"/>
    <property type="molecule type" value="Genomic_DNA"/>
</dbReference>
<dbReference type="OrthoDB" id="1664589at2759"/>
<keyword evidence="1" id="KW-0547">Nucleotide-binding</keyword>
<dbReference type="Pfam" id="PF00271">
    <property type="entry name" value="Helicase_C"/>
    <property type="match status" value="1"/>
</dbReference>